<feature type="transmembrane region" description="Helical" evidence="1">
    <location>
        <begin position="147"/>
        <end position="166"/>
    </location>
</feature>
<feature type="transmembrane region" description="Helical" evidence="1">
    <location>
        <begin position="281"/>
        <end position="308"/>
    </location>
</feature>
<reference evidence="3 4" key="1">
    <citation type="submission" date="2018-02" db="EMBL/GenBank/DDBJ databases">
        <title>Genome sequence of the basidiomycete white-rot fungus Phlebia centrifuga.</title>
        <authorList>
            <person name="Granchi Z."/>
            <person name="Peng M."/>
            <person name="de Vries R.P."/>
            <person name="Hilden K."/>
            <person name="Makela M.R."/>
            <person name="Grigoriev I."/>
            <person name="Riley R."/>
        </authorList>
    </citation>
    <scope>NUCLEOTIDE SEQUENCE [LARGE SCALE GENOMIC DNA]</scope>
    <source>
        <strain evidence="3 4">FBCC195</strain>
    </source>
</reference>
<evidence type="ECO:0000313" key="4">
    <source>
        <dbReference type="Proteomes" id="UP000186601"/>
    </source>
</evidence>
<feature type="transmembrane region" description="Helical" evidence="1">
    <location>
        <begin position="359"/>
        <end position="382"/>
    </location>
</feature>
<proteinExistence type="predicted"/>
<feature type="transmembrane region" description="Helical" evidence="1">
    <location>
        <begin position="314"/>
        <end position="339"/>
    </location>
</feature>
<dbReference type="Proteomes" id="UP000186601">
    <property type="component" value="Unassembled WGS sequence"/>
</dbReference>
<dbReference type="OrthoDB" id="3235960at2759"/>
<keyword evidence="4" id="KW-1185">Reference proteome</keyword>
<sequence>MSSTFPDYLIYADASRLDYAQPPSVFVKFAYPFEMLEHETANDGCNRATDIHLTEVQVPSVSGHSADITENKQEELSRTEAEVGALLRCTTCQCRSVSSATISHDSHPEVSLNGDGHEKEAIINWNQMLKAMKDEDRDLLERLRDELNNLLIFAGLFSAVVTAFTVESYSWLGNVPQSQGRFAELRKETTRQPLLDATPTPAGSIPLVFSSHQSSTVPVAVTINTLWVISLTLSLISAFFAITAQQWLRHTPLPSDLGMMSVQKLIALRQLRHNGLRNWRVAGLVNLLPIVLQAAVVLFLVGLLYLFRELDRRVYLPLLVLLDITVPILVGVELLPFVFIHCPYKSPFIPILVTLCRTILAYCGIGAISLLTLSSVVFRISIAPLRFFLPGTLSWYITAVSQHVSFYSTCTFMFTHLAIKQYFWSHLEGGTYNMFWLRRELLEVPDKDVSAVRWALSRGWSAVQFKDYIQGFSRRERTLHALHCLCVDLRLPFRFLRPYSIFCPVDPRLLKRVDLEVSKRNASILLDSLTQAWHRSDDAVNPQPFFDPYLPSLLVLLHAMQKHLNRSFQIEFTQLLMNIRDDLPEPKLSQVTFSEKLLTLFRPSGNLVAIVLIYECCICGGYPMQREDATRALTWATQPLKAFSRLSTLNKGLFRMPRLERTLGSSAVALFALTKYPSLLSMEETGQLFDFLGQFLRWQKPNIQNMGRLCYHGPEDSVAFVISLRAVVTICECLSALANHGHISDSEAARQLLQELEELCKGQIALAAAWTHLQNFPTMSRPHSAHAVRQDVAMLSLA</sequence>
<keyword evidence="1" id="KW-1133">Transmembrane helix</keyword>
<name>A0A2R6RPU3_9APHY</name>
<organism evidence="3 4">
    <name type="scientific">Hermanssonia centrifuga</name>
    <dbReference type="NCBI Taxonomy" id="98765"/>
    <lineage>
        <taxon>Eukaryota</taxon>
        <taxon>Fungi</taxon>
        <taxon>Dikarya</taxon>
        <taxon>Basidiomycota</taxon>
        <taxon>Agaricomycotina</taxon>
        <taxon>Agaricomycetes</taxon>
        <taxon>Polyporales</taxon>
        <taxon>Meruliaceae</taxon>
        <taxon>Hermanssonia</taxon>
    </lineage>
</organism>
<evidence type="ECO:0000313" key="3">
    <source>
        <dbReference type="EMBL" id="PSS32037.1"/>
    </source>
</evidence>
<keyword evidence="1" id="KW-0812">Transmembrane</keyword>
<dbReference type="InterPro" id="IPR045338">
    <property type="entry name" value="DUF6535"/>
</dbReference>
<comment type="caution">
    <text evidence="3">The sequence shown here is derived from an EMBL/GenBank/DDBJ whole genome shotgun (WGS) entry which is preliminary data.</text>
</comment>
<feature type="domain" description="DUF6535" evidence="2">
    <location>
        <begin position="125"/>
        <end position="307"/>
    </location>
</feature>
<evidence type="ECO:0000256" key="1">
    <source>
        <dbReference type="SAM" id="Phobius"/>
    </source>
</evidence>
<evidence type="ECO:0000259" key="2">
    <source>
        <dbReference type="Pfam" id="PF20153"/>
    </source>
</evidence>
<feature type="transmembrane region" description="Helical" evidence="1">
    <location>
        <begin position="219"/>
        <end position="242"/>
    </location>
</feature>
<accession>A0A2R6RPU3</accession>
<dbReference type="AlphaFoldDB" id="A0A2R6RPU3"/>
<protein>
    <recommendedName>
        <fullName evidence="2">DUF6535 domain-containing protein</fullName>
    </recommendedName>
</protein>
<keyword evidence="1" id="KW-0472">Membrane</keyword>
<dbReference type="EMBL" id="MLYV02000202">
    <property type="protein sequence ID" value="PSS32037.1"/>
    <property type="molecule type" value="Genomic_DNA"/>
</dbReference>
<gene>
    <name evidence="3" type="ORF">PHLCEN_2v2182</name>
</gene>
<dbReference type="Pfam" id="PF20153">
    <property type="entry name" value="DUF6535"/>
    <property type="match status" value="1"/>
</dbReference>